<keyword evidence="3" id="KW-0813">Transport</keyword>
<feature type="transmembrane region" description="Helical" evidence="9">
    <location>
        <begin position="515"/>
        <end position="535"/>
    </location>
</feature>
<dbReference type="InterPro" id="IPR004813">
    <property type="entry name" value="OPT"/>
</dbReference>
<dbReference type="GO" id="GO:0015031">
    <property type="term" value="P:protein transport"/>
    <property type="evidence" value="ECO:0007669"/>
    <property type="project" value="UniProtKB-KW"/>
</dbReference>
<feature type="transmembrane region" description="Helical" evidence="9">
    <location>
        <begin position="683"/>
        <end position="701"/>
    </location>
</feature>
<evidence type="ECO:0000256" key="9">
    <source>
        <dbReference type="SAM" id="Phobius"/>
    </source>
</evidence>
<feature type="transmembrane region" description="Helical" evidence="9">
    <location>
        <begin position="631"/>
        <end position="651"/>
    </location>
</feature>
<evidence type="ECO:0000256" key="6">
    <source>
        <dbReference type="ARBA" id="ARBA00022927"/>
    </source>
</evidence>
<feature type="transmembrane region" description="Helical" evidence="9">
    <location>
        <begin position="564"/>
        <end position="589"/>
    </location>
</feature>
<evidence type="ECO:0000256" key="4">
    <source>
        <dbReference type="ARBA" id="ARBA00022692"/>
    </source>
</evidence>
<evidence type="ECO:0008006" key="12">
    <source>
        <dbReference type="Google" id="ProtNLM"/>
    </source>
</evidence>
<evidence type="ECO:0000256" key="3">
    <source>
        <dbReference type="ARBA" id="ARBA00022448"/>
    </source>
</evidence>
<dbReference type="GO" id="GO:0016020">
    <property type="term" value="C:membrane"/>
    <property type="evidence" value="ECO:0007669"/>
    <property type="project" value="UniProtKB-SubCell"/>
</dbReference>
<feature type="transmembrane region" description="Helical" evidence="9">
    <location>
        <begin position="708"/>
        <end position="737"/>
    </location>
</feature>
<dbReference type="PANTHER" id="PTHR22601">
    <property type="entry name" value="ISP4 LIKE PROTEIN"/>
    <property type="match status" value="1"/>
</dbReference>
<feature type="transmembrane region" description="Helical" evidence="9">
    <location>
        <begin position="301"/>
        <end position="325"/>
    </location>
</feature>
<evidence type="ECO:0000256" key="5">
    <source>
        <dbReference type="ARBA" id="ARBA00022856"/>
    </source>
</evidence>
<dbReference type="GO" id="GO:0035673">
    <property type="term" value="F:oligopeptide transmembrane transporter activity"/>
    <property type="evidence" value="ECO:0007669"/>
    <property type="project" value="InterPro"/>
</dbReference>
<feature type="transmembrane region" description="Helical" evidence="9">
    <location>
        <begin position="149"/>
        <end position="170"/>
    </location>
</feature>
<dbReference type="Pfam" id="PF03169">
    <property type="entry name" value="OPT"/>
    <property type="match status" value="1"/>
</dbReference>
<keyword evidence="11" id="KW-1185">Reference proteome</keyword>
<keyword evidence="4 9" id="KW-0812">Transmembrane</keyword>
<evidence type="ECO:0000256" key="8">
    <source>
        <dbReference type="ARBA" id="ARBA00023136"/>
    </source>
</evidence>
<keyword evidence="7 9" id="KW-1133">Transmembrane helix</keyword>
<name>A0AAD5SU56_9FUNG</name>
<feature type="transmembrane region" description="Helical" evidence="9">
    <location>
        <begin position="87"/>
        <end position="106"/>
    </location>
</feature>
<gene>
    <name evidence="10" type="ORF">HK100_003610</name>
</gene>
<feature type="transmembrane region" description="Helical" evidence="9">
    <location>
        <begin position="213"/>
        <end position="232"/>
    </location>
</feature>
<comment type="similarity">
    <text evidence="2">Belongs to the oligopeptide OPT transporter family.</text>
</comment>
<evidence type="ECO:0000313" key="10">
    <source>
        <dbReference type="EMBL" id="KAJ3107268.1"/>
    </source>
</evidence>
<feature type="transmembrane region" description="Helical" evidence="9">
    <location>
        <begin position="483"/>
        <end position="503"/>
    </location>
</feature>
<dbReference type="EMBL" id="JADGJH010001915">
    <property type="protein sequence ID" value="KAJ3107268.1"/>
    <property type="molecule type" value="Genomic_DNA"/>
</dbReference>
<dbReference type="Proteomes" id="UP001211907">
    <property type="component" value="Unassembled WGS sequence"/>
</dbReference>
<proteinExistence type="inferred from homology"/>
<dbReference type="InterPro" id="IPR004648">
    <property type="entry name" value="Oligpept_transpt"/>
</dbReference>
<evidence type="ECO:0000256" key="7">
    <source>
        <dbReference type="ARBA" id="ARBA00022989"/>
    </source>
</evidence>
<evidence type="ECO:0000256" key="2">
    <source>
        <dbReference type="ARBA" id="ARBA00008807"/>
    </source>
</evidence>
<organism evidence="10 11">
    <name type="scientific">Physocladia obscura</name>
    <dbReference type="NCBI Taxonomy" id="109957"/>
    <lineage>
        <taxon>Eukaryota</taxon>
        <taxon>Fungi</taxon>
        <taxon>Fungi incertae sedis</taxon>
        <taxon>Chytridiomycota</taxon>
        <taxon>Chytridiomycota incertae sedis</taxon>
        <taxon>Chytridiomycetes</taxon>
        <taxon>Chytridiales</taxon>
        <taxon>Chytriomycetaceae</taxon>
        <taxon>Physocladia</taxon>
    </lineage>
</organism>
<feature type="transmembrane region" description="Helical" evidence="9">
    <location>
        <begin position="396"/>
        <end position="419"/>
    </location>
</feature>
<feature type="transmembrane region" description="Helical" evidence="9">
    <location>
        <begin position="56"/>
        <end position="75"/>
    </location>
</feature>
<comment type="caution">
    <text evidence="10">The sequence shown here is derived from an EMBL/GenBank/DDBJ whole genome shotgun (WGS) entry which is preliminary data.</text>
</comment>
<accession>A0AAD5SU56</accession>
<sequence length="791" mass="87871">MAIQEVDKDTKQDLVEDLEIAGDVEVDDIQDIIDRLEFIVPQTDDPSTPALTFRSIFLGTLWAAGLSFANTVLAFRTGPFAVSANIAVILSYPLGVSLAAVLPSGFLNPGPFSVKEHVLIYIMASCSGQPYGTENVVSQAMPTLMNNTNITFGSAFAFIFVTQFIGYGISGLMRRFLVKPTAMWWPGNLSAIAIFSSFHKVETIKIEGERYKLSRYVVFWIAFAAMFVYTWIPEFFMPVLQTVSTLCLFAGVGINSAGVPNVAGKMTTFNAVISSSTNGVGFLGMAFDWSYIGSGYLTSPFWAVACNIGGSIVLQYIVTPILYYADVYGINALMTQDPYNHNPLLNTGHLFNGNNKSVTHALGGRVRPTFFYNVSDNYNLNLTAYNDVAPVHLTSFFFMCYAGSFLAITSSITHVIVWYGPDVYRQTLNAFRQIRDEVDAQDKHVKLMEAYPDVPDWAYLGFLGIFTILAIVVSVATPFGMPWWAIFFNLFLVAIFILPFGVIQAISGFSLGLNVLTEFVIGLMLPGQTVAVMAFKSWGTNNVIQALALVQDLKLGQYLHIPPYAMVFAQFWGTFLNALLATGASWYMMFGSGALLQDPNWQYAGFQVFYSAGGIWGAIGPQRFFGIGSLYGSSLWCFLFGFLLPLVPWLGNKYIVQSKYWHWINFPLIFTFSGPQSGYQNNFVGPLLVSYLSSVVLFNNNREFFQKYIYVIGAAFDGSAALAVLIISILGVFNYFFADFNVFNPNTNNWPYQLDYYCYPDRDYNDFGCEWYLEQGMNTTGDGILCVEATA</sequence>
<dbReference type="AlphaFoldDB" id="A0AAD5SU56"/>
<keyword evidence="8 9" id="KW-0472">Membrane</keyword>
<keyword evidence="5" id="KW-0571">Peptide transport</keyword>
<evidence type="ECO:0000256" key="1">
    <source>
        <dbReference type="ARBA" id="ARBA00004141"/>
    </source>
</evidence>
<feature type="transmembrane region" description="Helical" evidence="9">
    <location>
        <begin position="601"/>
        <end position="619"/>
    </location>
</feature>
<feature type="transmembrane region" description="Helical" evidence="9">
    <location>
        <begin position="457"/>
        <end position="476"/>
    </location>
</feature>
<feature type="transmembrane region" description="Helical" evidence="9">
    <location>
        <begin position="269"/>
        <end position="289"/>
    </location>
</feature>
<feature type="transmembrane region" description="Helical" evidence="9">
    <location>
        <begin position="238"/>
        <end position="257"/>
    </location>
</feature>
<dbReference type="NCBIfam" id="TIGR00728">
    <property type="entry name" value="OPT_sfam"/>
    <property type="match status" value="1"/>
</dbReference>
<keyword evidence="6" id="KW-0653">Protein transport</keyword>
<reference evidence="10" key="1">
    <citation type="submission" date="2020-05" db="EMBL/GenBank/DDBJ databases">
        <title>Phylogenomic resolution of chytrid fungi.</title>
        <authorList>
            <person name="Stajich J.E."/>
            <person name="Amses K."/>
            <person name="Simmons R."/>
            <person name="Seto K."/>
            <person name="Myers J."/>
            <person name="Bonds A."/>
            <person name="Quandt C.A."/>
            <person name="Barry K."/>
            <person name="Liu P."/>
            <person name="Grigoriev I."/>
            <person name="Longcore J.E."/>
            <person name="James T.Y."/>
        </authorList>
    </citation>
    <scope>NUCLEOTIDE SEQUENCE</scope>
    <source>
        <strain evidence="10">JEL0513</strain>
    </source>
</reference>
<evidence type="ECO:0000313" key="11">
    <source>
        <dbReference type="Proteomes" id="UP001211907"/>
    </source>
</evidence>
<protein>
    <recommendedName>
        <fullName evidence="12">OPT superfamily oligopeptide transporter</fullName>
    </recommendedName>
</protein>
<comment type="subcellular location">
    <subcellularLocation>
        <location evidence="1">Membrane</location>
        <topology evidence="1">Multi-pass membrane protein</topology>
    </subcellularLocation>
</comment>